<organism evidence="2 3">
    <name type="scientific">Stutzerimonas stutzeri</name>
    <name type="common">Pseudomonas stutzeri</name>
    <dbReference type="NCBI Taxonomy" id="316"/>
    <lineage>
        <taxon>Bacteria</taxon>
        <taxon>Pseudomonadati</taxon>
        <taxon>Pseudomonadota</taxon>
        <taxon>Gammaproteobacteria</taxon>
        <taxon>Pseudomonadales</taxon>
        <taxon>Pseudomonadaceae</taxon>
        <taxon>Stutzerimonas</taxon>
    </lineage>
</organism>
<dbReference type="Proteomes" id="UP000236023">
    <property type="component" value="Unassembled WGS sequence"/>
</dbReference>
<dbReference type="EMBL" id="POUT01000015">
    <property type="protein sequence ID" value="PNG05746.1"/>
    <property type="molecule type" value="Genomic_DNA"/>
</dbReference>
<dbReference type="Pfam" id="PF04230">
    <property type="entry name" value="PS_pyruv_trans"/>
    <property type="match status" value="1"/>
</dbReference>
<feature type="domain" description="Polysaccharide pyruvyl transferase" evidence="1">
    <location>
        <begin position="85"/>
        <end position="197"/>
    </location>
</feature>
<evidence type="ECO:0000313" key="3">
    <source>
        <dbReference type="Proteomes" id="UP000236023"/>
    </source>
</evidence>
<dbReference type="AlphaFoldDB" id="A0A2N8STB9"/>
<reference evidence="2 3" key="1">
    <citation type="submission" date="2018-01" db="EMBL/GenBank/DDBJ databases">
        <title>Denitrification phenotypes of diverse strains of Pseudomonas stutzeri.</title>
        <authorList>
            <person name="Milligan D.A."/>
            <person name="Bergaust L."/>
            <person name="Bakken L.R."/>
            <person name="Frostegard A."/>
        </authorList>
    </citation>
    <scope>NUCLEOTIDE SEQUENCE [LARGE SCALE GENOMIC DNA]</scope>
    <source>
        <strain evidence="2 3">24a75</strain>
    </source>
</reference>
<name>A0A2N8STB9_STUST</name>
<sequence>MTIKLYWCRGKGRSDPNQQNFGDYLSPLLVEMLAGKPVVYAPINRAEMMAIGSILPRERKAKRFFLPHRLHIWGAGTDAPGLSFSARHHYHALRGVKSCEQVVGLRGSPALGDPGLLASHWWGGKAKPAKTHKVGIIPHYVDRQHPAIIAASKQPGVLLIDVFWPVEEVLRSIQACDFVLSSSMHGLIVADAFEVPNRRLRLSSGLISDFKFVDYYSAFSLSEPEPLCSSALERLVREDVAELIGEYERPGLSDLQAGLLRSFPCF</sequence>
<keyword evidence="2" id="KW-0808">Transferase</keyword>
<dbReference type="InterPro" id="IPR007345">
    <property type="entry name" value="Polysacch_pyruvyl_Trfase"/>
</dbReference>
<gene>
    <name evidence="2" type="ORF">CXK94_19775</name>
</gene>
<accession>A0A2N8STB9</accession>
<dbReference type="RefSeq" id="WP_102895579.1">
    <property type="nucleotide sequence ID" value="NZ_JAMOHU010000039.1"/>
</dbReference>
<evidence type="ECO:0000259" key="1">
    <source>
        <dbReference type="Pfam" id="PF04230"/>
    </source>
</evidence>
<comment type="caution">
    <text evidence="2">The sequence shown here is derived from an EMBL/GenBank/DDBJ whole genome shotgun (WGS) entry which is preliminary data.</text>
</comment>
<protein>
    <submittedName>
        <fullName evidence="2">Polysaccharide pyruvyl transferase family protein</fullName>
    </submittedName>
</protein>
<dbReference type="GO" id="GO:0016740">
    <property type="term" value="F:transferase activity"/>
    <property type="evidence" value="ECO:0007669"/>
    <property type="project" value="UniProtKB-KW"/>
</dbReference>
<evidence type="ECO:0000313" key="2">
    <source>
        <dbReference type="EMBL" id="PNG05746.1"/>
    </source>
</evidence>
<proteinExistence type="predicted"/>